<dbReference type="AlphaFoldDB" id="M6F4C9"/>
<proteinExistence type="predicted"/>
<protein>
    <submittedName>
        <fullName evidence="1">Uncharacterized protein</fullName>
    </submittedName>
</protein>
<evidence type="ECO:0000313" key="2">
    <source>
        <dbReference type="Proteomes" id="UP000011980"/>
    </source>
</evidence>
<accession>M6F4C9</accession>
<organism evidence="1 2">
    <name type="scientific">Leptospira kirschneri serovar Bulgarica str. Nikolaevo</name>
    <dbReference type="NCBI Taxonomy" id="1240687"/>
    <lineage>
        <taxon>Bacteria</taxon>
        <taxon>Pseudomonadati</taxon>
        <taxon>Spirochaetota</taxon>
        <taxon>Spirochaetia</taxon>
        <taxon>Leptospirales</taxon>
        <taxon>Leptospiraceae</taxon>
        <taxon>Leptospira</taxon>
    </lineage>
</organism>
<comment type="caution">
    <text evidence="1">The sequence shown here is derived from an EMBL/GenBank/DDBJ whole genome shotgun (WGS) entry which is preliminary data.</text>
</comment>
<sequence>MNKVNVQSQSKDRMNSQTKFICLLKRSSYLLKKSLRNLFEFDSIIPENL</sequence>
<name>M6F4C9_9LEPT</name>
<evidence type="ECO:0000313" key="1">
    <source>
        <dbReference type="EMBL" id="EMK23643.1"/>
    </source>
</evidence>
<reference evidence="1 2" key="1">
    <citation type="submission" date="2013-01" db="EMBL/GenBank/DDBJ databases">
        <authorList>
            <person name="Harkins D.M."/>
            <person name="Durkin A.S."/>
            <person name="Brinkac L.M."/>
            <person name="Haft D.H."/>
            <person name="Selengut J.D."/>
            <person name="Sanka R."/>
            <person name="DePew J."/>
            <person name="Purushe J."/>
            <person name="Galloway R.L."/>
            <person name="Vinetz J.M."/>
            <person name="Sutton G.G."/>
            <person name="Nierman W.C."/>
            <person name="Fouts D.E."/>
        </authorList>
    </citation>
    <scope>NUCLEOTIDE SEQUENCE [LARGE SCALE GENOMIC DNA]</scope>
    <source>
        <strain evidence="1 2">Nikolaevo</strain>
    </source>
</reference>
<dbReference type="EMBL" id="ANCE01000139">
    <property type="protein sequence ID" value="EMK23643.1"/>
    <property type="molecule type" value="Genomic_DNA"/>
</dbReference>
<gene>
    <name evidence="1" type="ORF">LEP1GSC008_1440</name>
</gene>
<dbReference type="Proteomes" id="UP000011980">
    <property type="component" value="Unassembled WGS sequence"/>
</dbReference>